<gene>
    <name evidence="2" type="ORF">SCD90_11015</name>
</gene>
<feature type="transmembrane region" description="Helical" evidence="1">
    <location>
        <begin position="67"/>
        <end position="86"/>
    </location>
</feature>
<proteinExistence type="predicted"/>
<evidence type="ECO:0000256" key="1">
    <source>
        <dbReference type="SAM" id="Phobius"/>
    </source>
</evidence>
<dbReference type="EMBL" id="JAXAFJ010000006">
    <property type="protein sequence ID" value="MDX6806597.1"/>
    <property type="molecule type" value="Genomic_DNA"/>
</dbReference>
<dbReference type="Proteomes" id="UP001274321">
    <property type="component" value="Unassembled WGS sequence"/>
</dbReference>
<comment type="caution">
    <text evidence="2">The sequence shown here is derived from an EMBL/GenBank/DDBJ whole genome shotgun (WGS) entry which is preliminary data.</text>
</comment>
<keyword evidence="1" id="KW-1133">Transmembrane helix</keyword>
<accession>A0ABU4RP44</accession>
<protein>
    <submittedName>
        <fullName evidence="2">Uncharacterized protein</fullName>
    </submittedName>
</protein>
<keyword evidence="1" id="KW-0472">Membrane</keyword>
<keyword evidence="1" id="KW-0812">Transmembrane</keyword>
<evidence type="ECO:0000313" key="3">
    <source>
        <dbReference type="Proteomes" id="UP001274321"/>
    </source>
</evidence>
<feature type="transmembrane region" description="Helical" evidence="1">
    <location>
        <begin position="37"/>
        <end position="55"/>
    </location>
</feature>
<dbReference type="RefSeq" id="WP_319844726.1">
    <property type="nucleotide sequence ID" value="NZ_JAXAFJ010000006.1"/>
</dbReference>
<evidence type="ECO:0000313" key="2">
    <source>
        <dbReference type="EMBL" id="MDX6806597.1"/>
    </source>
</evidence>
<reference evidence="2 3" key="1">
    <citation type="submission" date="2023-11" db="EMBL/GenBank/DDBJ databases">
        <authorList>
            <person name="Bao R."/>
        </authorList>
    </citation>
    <scope>NUCLEOTIDE SEQUENCE [LARGE SCALE GENOMIC DNA]</scope>
    <source>
        <strain evidence="2 3">PJ23</strain>
    </source>
</reference>
<sequence>MRNPLALAALAVVVTAIIGLVVFDSLGVMDDASGDRIAGLVAALSLAVLIGSGLFGRYRAGSSGGPLIHIAIWLAIIGAIALLYVWKDRLAAMFGAG</sequence>
<keyword evidence="3" id="KW-1185">Reference proteome</keyword>
<organism evidence="2 3">
    <name type="scientific">Terrihabitans rhizophilus</name>
    <dbReference type="NCBI Taxonomy" id="3092662"/>
    <lineage>
        <taxon>Bacteria</taxon>
        <taxon>Pseudomonadati</taxon>
        <taxon>Pseudomonadota</taxon>
        <taxon>Alphaproteobacteria</taxon>
        <taxon>Hyphomicrobiales</taxon>
        <taxon>Terrihabitans</taxon>
    </lineage>
</organism>
<name>A0ABU4RP44_9HYPH</name>